<organism evidence="1 2">
    <name type="scientific">Arctium lappa</name>
    <name type="common">Greater burdock</name>
    <name type="synonym">Lappa major</name>
    <dbReference type="NCBI Taxonomy" id="4217"/>
    <lineage>
        <taxon>Eukaryota</taxon>
        <taxon>Viridiplantae</taxon>
        <taxon>Streptophyta</taxon>
        <taxon>Embryophyta</taxon>
        <taxon>Tracheophyta</taxon>
        <taxon>Spermatophyta</taxon>
        <taxon>Magnoliopsida</taxon>
        <taxon>eudicotyledons</taxon>
        <taxon>Gunneridae</taxon>
        <taxon>Pentapetalae</taxon>
        <taxon>asterids</taxon>
        <taxon>campanulids</taxon>
        <taxon>Asterales</taxon>
        <taxon>Asteraceae</taxon>
        <taxon>Carduoideae</taxon>
        <taxon>Cardueae</taxon>
        <taxon>Arctiinae</taxon>
        <taxon>Arctium</taxon>
    </lineage>
</organism>
<reference evidence="1 2" key="2">
    <citation type="journal article" date="2022" name="Mol. Ecol. Resour.">
        <title>The genomes of chicory, endive, great burdock and yacon provide insights into Asteraceae paleo-polyploidization history and plant inulin production.</title>
        <authorList>
            <person name="Fan W."/>
            <person name="Wang S."/>
            <person name="Wang H."/>
            <person name="Wang A."/>
            <person name="Jiang F."/>
            <person name="Liu H."/>
            <person name="Zhao H."/>
            <person name="Xu D."/>
            <person name="Zhang Y."/>
        </authorList>
    </citation>
    <scope>NUCLEOTIDE SEQUENCE [LARGE SCALE GENOMIC DNA]</scope>
    <source>
        <strain evidence="2">cv. Niubang</strain>
    </source>
</reference>
<dbReference type="Proteomes" id="UP001055879">
    <property type="component" value="Linkage Group LG08"/>
</dbReference>
<keyword evidence="2" id="KW-1185">Reference proteome</keyword>
<proteinExistence type="predicted"/>
<reference evidence="2" key="1">
    <citation type="journal article" date="2022" name="Mol. Ecol. Resour.">
        <title>The genomes of chicory, endive, great burdock and yacon provide insights into Asteraceae palaeo-polyploidization history and plant inulin production.</title>
        <authorList>
            <person name="Fan W."/>
            <person name="Wang S."/>
            <person name="Wang H."/>
            <person name="Wang A."/>
            <person name="Jiang F."/>
            <person name="Liu H."/>
            <person name="Zhao H."/>
            <person name="Xu D."/>
            <person name="Zhang Y."/>
        </authorList>
    </citation>
    <scope>NUCLEOTIDE SEQUENCE [LARGE SCALE GENOMIC DNA]</scope>
    <source>
        <strain evidence="2">cv. Niubang</strain>
    </source>
</reference>
<evidence type="ECO:0000313" key="2">
    <source>
        <dbReference type="Proteomes" id="UP001055879"/>
    </source>
</evidence>
<accession>A0ACB9AB96</accession>
<sequence length="76" mass="8741">MQKNFFKCPAPECSNDISDFLDNPQFQSGREKNVEASDLSDGREEEMEEVEALMELMTKRRHKGEIGVVIHLNNLN</sequence>
<evidence type="ECO:0000313" key="1">
    <source>
        <dbReference type="EMBL" id="KAI3707504.1"/>
    </source>
</evidence>
<dbReference type="EMBL" id="CM042054">
    <property type="protein sequence ID" value="KAI3707504.1"/>
    <property type="molecule type" value="Genomic_DNA"/>
</dbReference>
<gene>
    <name evidence="1" type="ORF">L6452_26091</name>
</gene>
<comment type="caution">
    <text evidence="1">The sequence shown here is derived from an EMBL/GenBank/DDBJ whole genome shotgun (WGS) entry which is preliminary data.</text>
</comment>
<name>A0ACB9AB96_ARCLA</name>
<protein>
    <submittedName>
        <fullName evidence="1">Uncharacterized protein</fullName>
    </submittedName>
</protein>